<dbReference type="GO" id="GO:0042956">
    <property type="term" value="P:maltodextrin transmembrane transport"/>
    <property type="evidence" value="ECO:0007669"/>
    <property type="project" value="TreeGrafter"/>
</dbReference>
<evidence type="ECO:0000256" key="3">
    <source>
        <dbReference type="ARBA" id="ARBA00022729"/>
    </source>
</evidence>
<dbReference type="AlphaFoldDB" id="A0A4Q5N6Y5"/>
<organism evidence="5 6">
    <name type="scientific">Pengzhenrongella frigida</name>
    <dbReference type="NCBI Taxonomy" id="1259133"/>
    <lineage>
        <taxon>Bacteria</taxon>
        <taxon>Bacillati</taxon>
        <taxon>Actinomycetota</taxon>
        <taxon>Actinomycetes</taxon>
        <taxon>Micrococcales</taxon>
        <taxon>Pengzhenrongella</taxon>
    </lineage>
</organism>
<dbReference type="RefSeq" id="WP_130101579.1">
    <property type="nucleotide sequence ID" value="NZ_SDWW01000008.1"/>
</dbReference>
<keyword evidence="3 4" id="KW-0732">Signal</keyword>
<dbReference type="PANTHER" id="PTHR30061">
    <property type="entry name" value="MALTOSE-BINDING PERIPLASMIC PROTEIN"/>
    <property type="match status" value="1"/>
</dbReference>
<comment type="similarity">
    <text evidence="1">Belongs to the bacterial solute-binding protein 1 family.</text>
</comment>
<proteinExistence type="inferred from homology"/>
<reference evidence="5 6" key="1">
    <citation type="submission" date="2019-01" db="EMBL/GenBank/DDBJ databases">
        <title>Novel species of Cellulomonas.</title>
        <authorList>
            <person name="Liu Q."/>
            <person name="Xin Y.-H."/>
        </authorList>
    </citation>
    <scope>NUCLEOTIDE SEQUENCE [LARGE SCALE GENOMIC DNA]</scope>
    <source>
        <strain evidence="5 6">HLT2-17</strain>
    </source>
</reference>
<keyword evidence="6" id="KW-1185">Reference proteome</keyword>
<feature type="signal peptide" evidence="4">
    <location>
        <begin position="1"/>
        <end position="23"/>
    </location>
</feature>
<dbReference type="EMBL" id="SDWW01000008">
    <property type="protein sequence ID" value="RYV52131.1"/>
    <property type="molecule type" value="Genomic_DNA"/>
</dbReference>
<dbReference type="OrthoDB" id="3718433at2"/>
<protein>
    <submittedName>
        <fullName evidence="5">Sugar ABC transporter substrate-binding protein</fullName>
    </submittedName>
</protein>
<dbReference type="CDD" id="cd13585">
    <property type="entry name" value="PBP2_TMBP_like"/>
    <property type="match status" value="1"/>
</dbReference>
<evidence type="ECO:0000256" key="1">
    <source>
        <dbReference type="ARBA" id="ARBA00008520"/>
    </source>
</evidence>
<dbReference type="GO" id="GO:0015768">
    <property type="term" value="P:maltose transport"/>
    <property type="evidence" value="ECO:0007669"/>
    <property type="project" value="TreeGrafter"/>
</dbReference>
<dbReference type="GO" id="GO:0055052">
    <property type="term" value="C:ATP-binding cassette (ABC) transporter complex, substrate-binding subunit-containing"/>
    <property type="evidence" value="ECO:0007669"/>
    <property type="project" value="TreeGrafter"/>
</dbReference>
<evidence type="ECO:0000256" key="2">
    <source>
        <dbReference type="ARBA" id="ARBA00022448"/>
    </source>
</evidence>
<feature type="chain" id="PRO_5038905339" evidence="4">
    <location>
        <begin position="24"/>
        <end position="432"/>
    </location>
</feature>
<dbReference type="SUPFAM" id="SSF53850">
    <property type="entry name" value="Periplasmic binding protein-like II"/>
    <property type="match status" value="1"/>
</dbReference>
<dbReference type="Gene3D" id="3.40.190.10">
    <property type="entry name" value="Periplasmic binding protein-like II"/>
    <property type="match status" value="1"/>
</dbReference>
<name>A0A4Q5N6Y5_9MICO</name>
<accession>A0A4Q5N6Y5</accession>
<dbReference type="PROSITE" id="PS51257">
    <property type="entry name" value="PROKAR_LIPOPROTEIN"/>
    <property type="match status" value="1"/>
</dbReference>
<evidence type="ECO:0000256" key="4">
    <source>
        <dbReference type="SAM" id="SignalP"/>
    </source>
</evidence>
<dbReference type="PANTHER" id="PTHR30061:SF50">
    <property type="entry name" value="MALTOSE_MALTODEXTRIN-BINDING PERIPLASMIC PROTEIN"/>
    <property type="match status" value="1"/>
</dbReference>
<sequence>MKIRGIAAMGVLALTAISLTACGSNSDPGADATDTGPAEPVALTFQSLSDQPGAIAATKTIVDTWNTENPDIQVEVVPAGWDGVYDKLVAQFNGGVAPDIIHYEAASIIPFAVDGYIADLTDLVDEDLTADISDGIWESVTVDEQIIAVPTELQSYMVFANKALLEAAGVTIPTGDTMAWDEFQDIAKATSTEGKFGVAWGLKSPTATFMSLGLGFGGTYFDGTGTEATINIGEGEMAVPTRISDMAYTDKSIDPVSLTQSGSEVLASFYAGNVAMTVQGSFQAANIAKDAPAGFDWVVLPPLEGTEGAEQSANPQTLSVNIDSEHVAEAAKFINYFASTDNLAALNTADALIPASTSAQEKIATDTAGADGWDVTLKSGAYLTKAPFLSVDTYTQWKDTVATPAYQKFLAQQTTAEQLAQELTDGWDQVNR</sequence>
<dbReference type="Pfam" id="PF01547">
    <property type="entry name" value="SBP_bac_1"/>
    <property type="match status" value="1"/>
</dbReference>
<dbReference type="GO" id="GO:1901982">
    <property type="term" value="F:maltose binding"/>
    <property type="evidence" value="ECO:0007669"/>
    <property type="project" value="TreeGrafter"/>
</dbReference>
<evidence type="ECO:0000313" key="6">
    <source>
        <dbReference type="Proteomes" id="UP000293764"/>
    </source>
</evidence>
<dbReference type="InterPro" id="IPR006059">
    <property type="entry name" value="SBP"/>
</dbReference>
<comment type="caution">
    <text evidence="5">The sequence shown here is derived from an EMBL/GenBank/DDBJ whole genome shotgun (WGS) entry which is preliminary data.</text>
</comment>
<dbReference type="Proteomes" id="UP000293764">
    <property type="component" value="Unassembled WGS sequence"/>
</dbReference>
<keyword evidence="2" id="KW-0813">Transport</keyword>
<gene>
    <name evidence="5" type="ORF">EUA98_05055</name>
</gene>
<evidence type="ECO:0000313" key="5">
    <source>
        <dbReference type="EMBL" id="RYV52131.1"/>
    </source>
</evidence>